<dbReference type="InterPro" id="IPR001138">
    <property type="entry name" value="Zn2Cys6_DnaBD"/>
</dbReference>
<keyword evidence="3" id="KW-0862">Zinc</keyword>
<evidence type="ECO:0000313" key="11">
    <source>
        <dbReference type="Proteomes" id="UP000562929"/>
    </source>
</evidence>
<feature type="region of interest" description="Disordered" evidence="8">
    <location>
        <begin position="669"/>
        <end position="718"/>
    </location>
</feature>
<dbReference type="CDD" id="cd00067">
    <property type="entry name" value="GAL4"/>
    <property type="match status" value="1"/>
</dbReference>
<dbReference type="Gene3D" id="4.10.240.10">
    <property type="entry name" value="Zn(2)-C6 fungal-type DNA-binding domain"/>
    <property type="match status" value="1"/>
</dbReference>
<keyword evidence="4" id="KW-0805">Transcription regulation</keyword>
<comment type="caution">
    <text evidence="10">The sequence shown here is derived from an EMBL/GenBank/DDBJ whole genome shotgun (WGS) entry which is preliminary data.</text>
</comment>
<evidence type="ECO:0000256" key="8">
    <source>
        <dbReference type="SAM" id="MobiDB-lite"/>
    </source>
</evidence>
<dbReference type="Proteomes" id="UP000562929">
    <property type="component" value="Unassembled WGS sequence"/>
</dbReference>
<keyword evidence="7" id="KW-0539">Nucleus</keyword>
<dbReference type="SMART" id="SM00906">
    <property type="entry name" value="Fungal_trans"/>
    <property type="match status" value="1"/>
</dbReference>
<evidence type="ECO:0000313" key="10">
    <source>
        <dbReference type="EMBL" id="KAF4587522.1"/>
    </source>
</evidence>
<dbReference type="PROSITE" id="PS00463">
    <property type="entry name" value="ZN2_CY6_FUNGAL_1"/>
    <property type="match status" value="1"/>
</dbReference>
<dbReference type="GO" id="GO:0000981">
    <property type="term" value="F:DNA-binding transcription factor activity, RNA polymerase II-specific"/>
    <property type="evidence" value="ECO:0007669"/>
    <property type="project" value="InterPro"/>
</dbReference>
<evidence type="ECO:0000256" key="2">
    <source>
        <dbReference type="ARBA" id="ARBA00022723"/>
    </source>
</evidence>
<proteinExistence type="predicted"/>
<dbReference type="PANTHER" id="PTHR31313">
    <property type="entry name" value="TY1 ENHANCER ACTIVATOR"/>
    <property type="match status" value="1"/>
</dbReference>
<dbReference type="GO" id="GO:0006351">
    <property type="term" value="P:DNA-templated transcription"/>
    <property type="evidence" value="ECO:0007669"/>
    <property type="project" value="InterPro"/>
</dbReference>
<dbReference type="GO" id="GO:0003677">
    <property type="term" value="F:DNA binding"/>
    <property type="evidence" value="ECO:0007669"/>
    <property type="project" value="UniProtKB-KW"/>
</dbReference>
<dbReference type="PANTHER" id="PTHR31313:SF81">
    <property type="entry name" value="TY1 ENHANCER ACTIVATOR"/>
    <property type="match status" value="1"/>
</dbReference>
<organism evidence="10 11">
    <name type="scientific">Ophiocordyceps camponoti-floridani</name>
    <dbReference type="NCBI Taxonomy" id="2030778"/>
    <lineage>
        <taxon>Eukaryota</taxon>
        <taxon>Fungi</taxon>
        <taxon>Dikarya</taxon>
        <taxon>Ascomycota</taxon>
        <taxon>Pezizomycotina</taxon>
        <taxon>Sordariomycetes</taxon>
        <taxon>Hypocreomycetidae</taxon>
        <taxon>Hypocreales</taxon>
        <taxon>Ophiocordycipitaceae</taxon>
        <taxon>Ophiocordyceps</taxon>
    </lineage>
</organism>
<feature type="region of interest" description="Disordered" evidence="8">
    <location>
        <begin position="1"/>
        <end position="43"/>
    </location>
</feature>
<reference evidence="10 11" key="1">
    <citation type="journal article" date="2020" name="G3 (Bethesda)">
        <title>Genetic Underpinnings of Host Manipulation by Ophiocordyceps as Revealed by Comparative Transcriptomics.</title>
        <authorList>
            <person name="Will I."/>
            <person name="Das B."/>
            <person name="Trinh T."/>
            <person name="Brachmann A."/>
            <person name="Ohm R.A."/>
            <person name="de Bekker C."/>
        </authorList>
    </citation>
    <scope>NUCLEOTIDE SEQUENCE [LARGE SCALE GENOMIC DNA]</scope>
    <source>
        <strain evidence="10 11">EC05</strain>
    </source>
</reference>
<evidence type="ECO:0000256" key="3">
    <source>
        <dbReference type="ARBA" id="ARBA00022833"/>
    </source>
</evidence>
<evidence type="ECO:0000259" key="9">
    <source>
        <dbReference type="PROSITE" id="PS50048"/>
    </source>
</evidence>
<keyword evidence="6" id="KW-0804">Transcription</keyword>
<feature type="domain" description="Zn(2)-C6 fungal-type" evidence="9">
    <location>
        <begin position="57"/>
        <end position="88"/>
    </location>
</feature>
<dbReference type="InterPro" id="IPR051615">
    <property type="entry name" value="Transcr_Regulatory_Elem"/>
</dbReference>
<dbReference type="InterPro" id="IPR007219">
    <property type="entry name" value="XnlR_reg_dom"/>
</dbReference>
<dbReference type="SMART" id="SM00066">
    <property type="entry name" value="GAL4"/>
    <property type="match status" value="1"/>
</dbReference>
<accession>A0A8H4Q6G5</accession>
<keyword evidence="2" id="KW-0479">Metal-binding</keyword>
<keyword evidence="5" id="KW-0238">DNA-binding</keyword>
<dbReference type="InterPro" id="IPR036864">
    <property type="entry name" value="Zn2-C6_fun-type_DNA-bd_sf"/>
</dbReference>
<keyword evidence="11" id="KW-1185">Reference proteome</keyword>
<feature type="compositionally biased region" description="Pro residues" evidence="8">
    <location>
        <begin position="705"/>
        <end position="718"/>
    </location>
</feature>
<dbReference type="OrthoDB" id="2162761at2759"/>
<evidence type="ECO:0000256" key="7">
    <source>
        <dbReference type="ARBA" id="ARBA00023242"/>
    </source>
</evidence>
<feature type="compositionally biased region" description="Low complexity" evidence="8">
    <location>
        <begin position="671"/>
        <end position="686"/>
    </location>
</feature>
<dbReference type="GO" id="GO:0008270">
    <property type="term" value="F:zinc ion binding"/>
    <property type="evidence" value="ECO:0007669"/>
    <property type="project" value="InterPro"/>
</dbReference>
<sequence>MAPSVSRASLPKGKPALSSSSAPSSADASPPVAGPVCKQSRQAADPSGHKRRCISTACIACRKRKSKCDGALPSCAACASVYGTECIYDPSSDHRRKGVYRERADNIKARSSTLQIIVEAILGATEDDVDDVVKRIRASDNLDDFAQRIVDSNSRTVTPDQSGDDDEAVAFTSLQGETELARKMGELRLVNGSIRFIGGTSHLIYLADPTDEPYADSYLRQQPHDLNPVTSWTRVTTDVALVIHLIEVYFNYHYAYFTTLSKKLFWRDFSQGAFGVGRGATAHCSPLLVNAILAIGCHFTDVAGAYATPGVSGTKGDHFFEEAERLLHANEEFAKPRLATVQALALMSVREAGCARESKGWGYSGMSFRMAQDLGLNLEIHGASSQLMSDEEIDARKITFWGCFFFDKCWSNYMGRLPQLPRSSSNVSKFDVFPDEDAATWSPITDKGRSLSYQQPWRTRAAALLLSSLSEISSDLLIFFYHPNHIGRSRGKTAELKMLSEIHQRLEEWHRQLPKEFEPREGQLPHVTLIHMFYHLQYIHLFRPFLKYSASSSPLPTHVSPRRICTTHAGDISKLMRQYKKIYNLRQICNIAVYMSHVACTIHLLNLPDKSARRDITHGVKHLEEMAEDWPCARRTLSILSVLARKWRKEIPEDAASVLKRTDEKYGYFNTSEVPSPESSSRTSPTHSDDDSMVPPWTESSPSGQHPPPADASLFPPPMAGIENHVAVMPPLQCHAQVPFDAGRMDFRTDMLDGWTRQGQSAPEAGYDSSLVPVGGCAMPPHSNGQGGGRQVSSEQGMGFNSQNWILNDSARWHHNFEGWEVGTASSVFTFGQGNGTNNMMQASQDGNEQSRVHLNGLATMGDKGWLPVLE</sequence>
<evidence type="ECO:0000256" key="4">
    <source>
        <dbReference type="ARBA" id="ARBA00023015"/>
    </source>
</evidence>
<evidence type="ECO:0000256" key="6">
    <source>
        <dbReference type="ARBA" id="ARBA00023163"/>
    </source>
</evidence>
<dbReference type="PROSITE" id="PS50048">
    <property type="entry name" value="ZN2_CY6_FUNGAL_2"/>
    <property type="match status" value="1"/>
</dbReference>
<dbReference type="EMBL" id="JAACLJ010000004">
    <property type="protein sequence ID" value="KAF4587522.1"/>
    <property type="molecule type" value="Genomic_DNA"/>
</dbReference>
<name>A0A8H4Q6G5_9HYPO</name>
<feature type="compositionally biased region" description="Low complexity" evidence="8">
    <location>
        <begin position="9"/>
        <end position="36"/>
    </location>
</feature>
<gene>
    <name evidence="10" type="ORF">GQ602_004215</name>
</gene>
<dbReference type="SUPFAM" id="SSF57701">
    <property type="entry name" value="Zn2/Cys6 DNA-binding domain"/>
    <property type="match status" value="1"/>
</dbReference>
<comment type="subcellular location">
    <subcellularLocation>
        <location evidence="1">Nucleus</location>
    </subcellularLocation>
</comment>
<dbReference type="Pfam" id="PF00172">
    <property type="entry name" value="Zn_clus"/>
    <property type="match status" value="1"/>
</dbReference>
<evidence type="ECO:0000256" key="5">
    <source>
        <dbReference type="ARBA" id="ARBA00023125"/>
    </source>
</evidence>
<protein>
    <submittedName>
        <fullName evidence="10">Nitrogen assimilation transcription factor nirA</fullName>
    </submittedName>
</protein>
<dbReference type="GO" id="GO:0005634">
    <property type="term" value="C:nucleus"/>
    <property type="evidence" value="ECO:0007669"/>
    <property type="project" value="UniProtKB-SubCell"/>
</dbReference>
<dbReference type="CDD" id="cd12148">
    <property type="entry name" value="fungal_TF_MHR"/>
    <property type="match status" value="1"/>
</dbReference>
<dbReference type="AlphaFoldDB" id="A0A8H4Q6G5"/>
<evidence type="ECO:0000256" key="1">
    <source>
        <dbReference type="ARBA" id="ARBA00004123"/>
    </source>
</evidence>
<dbReference type="Pfam" id="PF04082">
    <property type="entry name" value="Fungal_trans"/>
    <property type="match status" value="1"/>
</dbReference>